<dbReference type="AlphaFoldDB" id="A0A9X3WC31"/>
<dbReference type="EMBL" id="JAMQKC010000004">
    <property type="protein sequence ID" value="MDC3416652.1"/>
    <property type="molecule type" value="Genomic_DNA"/>
</dbReference>
<dbReference type="RefSeq" id="WP_272445664.1">
    <property type="nucleotide sequence ID" value="NZ_JAMQKC010000004.1"/>
</dbReference>
<evidence type="ECO:0000313" key="3">
    <source>
        <dbReference type="Proteomes" id="UP001145069"/>
    </source>
</evidence>
<feature type="compositionally biased region" description="Basic and acidic residues" evidence="1">
    <location>
        <begin position="136"/>
        <end position="149"/>
    </location>
</feature>
<sequence length="262" mass="29240">MKKTTKILLIVLSSLIVLLAGGGGWVYYTFNLKSYDTADAKVSEVYETDFVIDIPKLTSVDNKMEEADSDGASEGAENAAEPEEPETSEKPKQAQSTEPSTTTKANSSDNTESEQSASTNQEAKSTTDQSTSDLSTGRDRQEDDTLSRKEIKAQYKPAFKSLEVQATQKLNNLLQLAYEEYQTKKENDEKIDFAYFYRKYKTAADNLEAKTDQAFDQIYGSLVKDLKENGYSGNAANDFKDQYEEAKEQRKGFILDKAMGSM</sequence>
<reference evidence="2" key="1">
    <citation type="submission" date="2022-06" db="EMBL/GenBank/DDBJ databases">
        <title>Aquibacillus sp. a new bacterium isolated from soil saline samples.</title>
        <authorList>
            <person name="Galisteo C."/>
            <person name="De La Haba R."/>
            <person name="Sanchez-Porro C."/>
            <person name="Ventosa A."/>
        </authorList>
    </citation>
    <scope>NUCLEOTIDE SEQUENCE</scope>
    <source>
        <strain evidence="2">3ASR75-54</strain>
    </source>
</reference>
<feature type="compositionally biased region" description="Polar residues" evidence="1">
    <location>
        <begin position="93"/>
        <end position="124"/>
    </location>
</feature>
<feature type="compositionally biased region" description="Low complexity" evidence="1">
    <location>
        <begin position="126"/>
        <end position="135"/>
    </location>
</feature>
<evidence type="ECO:0000313" key="2">
    <source>
        <dbReference type="EMBL" id="MDC3416652.1"/>
    </source>
</evidence>
<name>A0A9X3WC31_9BACI</name>
<protein>
    <submittedName>
        <fullName evidence="2">Uncharacterized protein</fullName>
    </submittedName>
</protein>
<comment type="caution">
    <text evidence="2">The sequence shown here is derived from an EMBL/GenBank/DDBJ whole genome shotgun (WGS) entry which is preliminary data.</text>
</comment>
<feature type="region of interest" description="Disordered" evidence="1">
    <location>
        <begin position="64"/>
        <end position="149"/>
    </location>
</feature>
<organism evidence="2 3">
    <name type="scientific">Aquibacillus salsiterrae</name>
    <dbReference type="NCBI Taxonomy" id="2950439"/>
    <lineage>
        <taxon>Bacteria</taxon>
        <taxon>Bacillati</taxon>
        <taxon>Bacillota</taxon>
        <taxon>Bacilli</taxon>
        <taxon>Bacillales</taxon>
        <taxon>Bacillaceae</taxon>
        <taxon>Aquibacillus</taxon>
    </lineage>
</organism>
<gene>
    <name evidence="2" type="ORF">NC799_06945</name>
</gene>
<dbReference type="Proteomes" id="UP001145069">
    <property type="component" value="Unassembled WGS sequence"/>
</dbReference>
<keyword evidence="3" id="KW-1185">Reference proteome</keyword>
<proteinExistence type="predicted"/>
<accession>A0A9X3WC31</accession>
<evidence type="ECO:0000256" key="1">
    <source>
        <dbReference type="SAM" id="MobiDB-lite"/>
    </source>
</evidence>